<evidence type="ECO:0008006" key="5">
    <source>
        <dbReference type="Google" id="ProtNLM"/>
    </source>
</evidence>
<protein>
    <recommendedName>
        <fullName evidence="5">RNase H type-1 domain-containing protein</fullName>
    </recommendedName>
</protein>
<dbReference type="EMBL" id="JBBPBN010000020">
    <property type="protein sequence ID" value="KAK9016991.1"/>
    <property type="molecule type" value="Genomic_DNA"/>
</dbReference>
<evidence type="ECO:0000313" key="4">
    <source>
        <dbReference type="Proteomes" id="UP001396334"/>
    </source>
</evidence>
<accession>A0ABR2RVH8</accession>
<comment type="caution">
    <text evidence="3">The sequence shown here is derived from an EMBL/GenBank/DDBJ whole genome shotgun (WGS) entry which is preliminary data.</text>
</comment>
<feature type="signal peptide" evidence="2">
    <location>
        <begin position="1"/>
        <end position="23"/>
    </location>
</feature>
<feature type="region of interest" description="Disordered" evidence="1">
    <location>
        <begin position="130"/>
        <end position="149"/>
    </location>
</feature>
<evidence type="ECO:0000256" key="1">
    <source>
        <dbReference type="SAM" id="MobiDB-lite"/>
    </source>
</evidence>
<keyword evidence="2" id="KW-0732">Signal</keyword>
<organism evidence="3 4">
    <name type="scientific">Hibiscus sabdariffa</name>
    <name type="common">roselle</name>
    <dbReference type="NCBI Taxonomy" id="183260"/>
    <lineage>
        <taxon>Eukaryota</taxon>
        <taxon>Viridiplantae</taxon>
        <taxon>Streptophyta</taxon>
        <taxon>Embryophyta</taxon>
        <taxon>Tracheophyta</taxon>
        <taxon>Spermatophyta</taxon>
        <taxon>Magnoliopsida</taxon>
        <taxon>eudicotyledons</taxon>
        <taxon>Gunneridae</taxon>
        <taxon>Pentapetalae</taxon>
        <taxon>rosids</taxon>
        <taxon>malvids</taxon>
        <taxon>Malvales</taxon>
        <taxon>Malvaceae</taxon>
        <taxon>Malvoideae</taxon>
        <taxon>Hibiscus</taxon>
    </lineage>
</organism>
<dbReference type="Proteomes" id="UP001396334">
    <property type="component" value="Unassembled WGS sequence"/>
</dbReference>
<feature type="compositionally biased region" description="Polar residues" evidence="1">
    <location>
        <begin position="132"/>
        <end position="143"/>
    </location>
</feature>
<evidence type="ECO:0000313" key="3">
    <source>
        <dbReference type="EMBL" id="KAK9016991.1"/>
    </source>
</evidence>
<keyword evidence="4" id="KW-1185">Reference proteome</keyword>
<proteinExistence type="predicted"/>
<gene>
    <name evidence="3" type="ORF">V6N11_079481</name>
</gene>
<reference evidence="3 4" key="1">
    <citation type="journal article" date="2024" name="G3 (Bethesda)">
        <title>Genome assembly of Hibiscus sabdariffa L. provides insights into metabolisms of medicinal natural products.</title>
        <authorList>
            <person name="Kim T."/>
        </authorList>
    </citation>
    <scope>NUCLEOTIDE SEQUENCE [LARGE SCALE GENOMIC DNA]</scope>
    <source>
        <strain evidence="3">TK-2024</strain>
        <tissue evidence="3">Old leaves</tissue>
    </source>
</reference>
<name>A0ABR2RVH8_9ROSI</name>
<evidence type="ECO:0000256" key="2">
    <source>
        <dbReference type="SAM" id="SignalP"/>
    </source>
</evidence>
<sequence length="495" mass="53906">MIFGGTCWFLWLYRNALIYSTEGVESWSVLSKVRNWNETVLVDGVEVVDSMEIEHAGIEVNGLNGASEVAHGSTGFWESSTPRVKASYASMVRNYLSGGQHSIDPDELTPDKVIVRDADCVVDDVCPKDQPLNASEGSGQASVSERGPRSLSVVDAGNLSELWMIVDKRRMRTQNVLSGEKRGMTIVSGSSGSRFAALDTDFMDDEQVGLVANGGSESPRVNVSSIREGELSSPSNPVQPTSTAKIEAYITSNPLKKSKASKVAASGAKVIPIKPGNPVVVVEHHSTKNASEHQAVSLLEYGHGNSTPEASMRFKNRGIKLKMAKENNRQGLMIRKPAPAKTVSCLVLTEWVENVNAQLNTIETQQITDLDVSSRLIVNQGGLLEILPPGHGRRSKGHWLWIRKPSMPRRVALLAKAINLISRSSHKGSPINLVRNITRLCGLGWQVSFRQVSRSRNKVADALAKLTSLVSFNVVFSNNPPLAVVDLLYEDHLPS</sequence>
<feature type="chain" id="PRO_5045516159" description="RNase H type-1 domain-containing protein" evidence="2">
    <location>
        <begin position="24"/>
        <end position="495"/>
    </location>
</feature>